<dbReference type="EMBL" id="BMEQ01000018">
    <property type="protein sequence ID" value="GGG64178.1"/>
    <property type="molecule type" value="Genomic_DNA"/>
</dbReference>
<dbReference type="Proteomes" id="UP000638848">
    <property type="component" value="Unassembled WGS sequence"/>
</dbReference>
<keyword evidence="3" id="KW-1185">Reference proteome</keyword>
<dbReference type="InterPro" id="IPR015943">
    <property type="entry name" value="WD40/YVTN_repeat-like_dom_sf"/>
</dbReference>
<dbReference type="Pfam" id="PF00395">
    <property type="entry name" value="SLH"/>
    <property type="match status" value="2"/>
</dbReference>
<dbReference type="Pfam" id="PF13360">
    <property type="entry name" value="PQQ_2"/>
    <property type="match status" value="1"/>
</dbReference>
<dbReference type="PROSITE" id="PS51272">
    <property type="entry name" value="SLH"/>
    <property type="match status" value="3"/>
</dbReference>
<feature type="domain" description="SLH" evidence="1">
    <location>
        <begin position="703"/>
        <end position="768"/>
    </location>
</feature>
<dbReference type="SUPFAM" id="SSF63829">
    <property type="entry name" value="Calcium-dependent phosphotriesterase"/>
    <property type="match status" value="1"/>
</dbReference>
<reference evidence="2" key="2">
    <citation type="submission" date="2020-09" db="EMBL/GenBank/DDBJ databases">
        <authorList>
            <person name="Sun Q."/>
            <person name="Zhou Y."/>
        </authorList>
    </citation>
    <scope>NUCLEOTIDE SEQUENCE</scope>
    <source>
        <strain evidence="2">CGMCC 1.12187</strain>
    </source>
</reference>
<dbReference type="InterPro" id="IPR001119">
    <property type="entry name" value="SLH_dom"/>
</dbReference>
<evidence type="ECO:0000313" key="2">
    <source>
        <dbReference type="EMBL" id="GGG64178.1"/>
    </source>
</evidence>
<dbReference type="RefSeq" id="WP_229741883.1">
    <property type="nucleotide sequence ID" value="NZ_BMEQ01000018.1"/>
</dbReference>
<organism evidence="2 3">
    <name type="scientific">Kocuria dechangensis</name>
    <dbReference type="NCBI Taxonomy" id="1176249"/>
    <lineage>
        <taxon>Bacteria</taxon>
        <taxon>Bacillati</taxon>
        <taxon>Actinomycetota</taxon>
        <taxon>Actinomycetes</taxon>
        <taxon>Micrococcales</taxon>
        <taxon>Micrococcaceae</taxon>
        <taxon>Kocuria</taxon>
    </lineage>
</organism>
<comment type="caution">
    <text evidence="2">The sequence shown here is derived from an EMBL/GenBank/DDBJ whole genome shotgun (WGS) entry which is preliminary data.</text>
</comment>
<dbReference type="SUPFAM" id="SSF50998">
    <property type="entry name" value="Quinoprotein alcohol dehydrogenase-like"/>
    <property type="match status" value="1"/>
</dbReference>
<dbReference type="PANTHER" id="PTHR43308">
    <property type="entry name" value="OUTER MEMBRANE PROTEIN ALPHA-RELATED"/>
    <property type="match status" value="1"/>
</dbReference>
<gene>
    <name evidence="2" type="ORF">GCM10011374_29680</name>
</gene>
<accession>A0A917H152</accession>
<protein>
    <recommendedName>
        <fullName evidence="1">SLH domain-containing protein</fullName>
    </recommendedName>
</protein>
<proteinExistence type="predicted"/>
<sequence length="888" mass="93739">MHQEASTTGVSRRALLSATALLGPAAAVLSTPVTSAPAAAAVVLGSKAATGSLGLTGTVVGRHRNLFRSFNLTSSTGVGVIKVGSVHYLVTTNTGDRADTIQIFDTATGALHYRASTPSNASGNFVHDGLGTLWFTSGGALMKLSVAQRTIAQIGTLPSGVSGLYDLVRDHRGRLWAGTYPAGVAVCLDPATGRELTRTPKLGTGNDYVRSLSVSSDGRTLWAGTGTADPDLFRIDVDAPSSPTRVGIPGRGLNSFVLRTATRGRKVFVWHDDAKGTEIVSVHDTQTGRWSATPCAMSGRSLSAVDAAGFSYANAKGTLMRFRPGDEVLTAEAVASVADKYTMHTGLVGDDVLLVSAGNSSLSSVRITKDGVVRPAVRHPVVLTTLDTQSMVIDRATSTVYAGGYRGDGLCATNLATGAFAHSAATAGIGQIEGMMVDEGTLYVGSYGSAVVVQHTTAPGVEDAASFRQLARLGESHLQSRIFAWAVADSHVVFGTVPEYGYRGGALGTIERSTGKVTVYNKIIPELSIVGLAASGHTVYGTTSVRSGYGIDDWSGDAVVFAADARTGAVLWKRALPGLDEAYGPVLLDGKLYVATLDTVVELRLSDGAPLSTFVLGSRTGRAAWNSVDLALIPGTKRLAHLAGGSLSVLEPATGRFSTVLTGANRHLDFDRDGAPWVTVGNDLVKLRLDSALGTASTYAAPSVSPFIDVATTQPFYREITWLAAAGISTGWVAANGTRTYRPLQAINRDAMAAFLYRAAGSPPFVPPKVSPFKDVPTTNPYYTEIAWLADRKISTGWPDGTYRPLQTIKRDAMAAFLYRAAGSPAYTPPRVSPFRDVRTSQPFYKEMAWLADRKISTGWPDGTYRPWLAINRDAMAAFIYRAAVMPR</sequence>
<dbReference type="InterPro" id="IPR002372">
    <property type="entry name" value="PQQ_rpt_dom"/>
</dbReference>
<evidence type="ECO:0000313" key="3">
    <source>
        <dbReference type="Proteomes" id="UP000638848"/>
    </source>
</evidence>
<dbReference type="Gene3D" id="2.130.10.10">
    <property type="entry name" value="YVTN repeat-like/Quinoprotein amine dehydrogenase"/>
    <property type="match status" value="2"/>
</dbReference>
<dbReference type="InterPro" id="IPR011047">
    <property type="entry name" value="Quinoprotein_ADH-like_sf"/>
</dbReference>
<dbReference type="InterPro" id="IPR006311">
    <property type="entry name" value="TAT_signal"/>
</dbReference>
<dbReference type="AlphaFoldDB" id="A0A917H152"/>
<name>A0A917H152_9MICC</name>
<feature type="domain" description="SLH" evidence="1">
    <location>
        <begin position="769"/>
        <end position="832"/>
    </location>
</feature>
<dbReference type="PROSITE" id="PS51318">
    <property type="entry name" value="TAT"/>
    <property type="match status" value="1"/>
</dbReference>
<reference evidence="2" key="1">
    <citation type="journal article" date="2014" name="Int. J. Syst. Evol. Microbiol.">
        <title>Complete genome sequence of Corynebacterium casei LMG S-19264T (=DSM 44701T), isolated from a smear-ripened cheese.</title>
        <authorList>
            <consortium name="US DOE Joint Genome Institute (JGI-PGF)"/>
            <person name="Walter F."/>
            <person name="Albersmeier A."/>
            <person name="Kalinowski J."/>
            <person name="Ruckert C."/>
        </authorList>
    </citation>
    <scope>NUCLEOTIDE SEQUENCE</scope>
    <source>
        <strain evidence="2">CGMCC 1.12187</strain>
    </source>
</reference>
<dbReference type="InterPro" id="IPR051465">
    <property type="entry name" value="Cell_Envelope_Struct_Comp"/>
</dbReference>
<evidence type="ECO:0000259" key="1">
    <source>
        <dbReference type="PROSITE" id="PS51272"/>
    </source>
</evidence>
<dbReference type="PANTHER" id="PTHR43308:SF5">
    <property type="entry name" value="S-LAYER PROTEIN _ PEPTIDOGLYCAN ENDO-BETA-N-ACETYLGLUCOSAMINIDASE"/>
    <property type="match status" value="1"/>
</dbReference>
<feature type="domain" description="SLH" evidence="1">
    <location>
        <begin position="833"/>
        <end position="888"/>
    </location>
</feature>